<dbReference type="PANTHER" id="PTHR43625">
    <property type="entry name" value="AFLATOXIN B1 ALDEHYDE REDUCTASE"/>
    <property type="match status" value="1"/>
</dbReference>
<evidence type="ECO:0000259" key="2">
    <source>
        <dbReference type="Pfam" id="PF00248"/>
    </source>
</evidence>
<dbReference type="AlphaFoldDB" id="A0A2N3YF46"/>
<evidence type="ECO:0000256" key="1">
    <source>
        <dbReference type="ARBA" id="ARBA00023002"/>
    </source>
</evidence>
<reference evidence="3 4" key="1">
    <citation type="submission" date="2017-12" db="EMBL/GenBank/DDBJ databases">
        <title>Sequencing the genomes of 1000 Actinobacteria strains.</title>
        <authorList>
            <person name="Klenk H.-P."/>
        </authorList>
    </citation>
    <scope>NUCLEOTIDE SEQUENCE [LARGE SCALE GENOMIC DNA]</scope>
    <source>
        <strain evidence="3 4">DSM 12806</strain>
    </source>
</reference>
<gene>
    <name evidence="3" type="ORF">ATL31_0274</name>
</gene>
<sequence length="336" mass="35483">MSHLGGLRRIGPFEVPALGLGCMNLSHAYGTPPSAATAERLLLAALDAGVRLFDTAALYGFGANEELVGRVLAPYRDDVVLASKCGMTGVDGKRVIDGRPETIRRTCEEALSRLGTDVIDLYYLHRVDREVPVEESVGALAGLVQEGKVRAIGLSEASADTLRRAHAVHPVAALQNEYSLWSRNPELGTLDATRELGVALVAFSPLARGVLTSTPPRMADLRPRDIRHAMPRFAAANYPDNLVLRGQVEALALGAGCSVAQLALAWVLSRGPHVLAIPGTRSVEHLLEDLGALGLALPAAVLDAAGRVLGADTVRGPRYAATTQAEIDTEAFPDAG</sequence>
<comment type="caution">
    <text evidence="3">The sequence shown here is derived from an EMBL/GenBank/DDBJ whole genome shotgun (WGS) entry which is preliminary data.</text>
</comment>
<evidence type="ECO:0000313" key="4">
    <source>
        <dbReference type="Proteomes" id="UP000233781"/>
    </source>
</evidence>
<dbReference type="GO" id="GO:0005737">
    <property type="term" value="C:cytoplasm"/>
    <property type="evidence" value="ECO:0007669"/>
    <property type="project" value="TreeGrafter"/>
</dbReference>
<dbReference type="Proteomes" id="UP000233781">
    <property type="component" value="Unassembled WGS sequence"/>
</dbReference>
<accession>A0A2N3YF46</accession>
<dbReference type="EMBL" id="PJNE01000001">
    <property type="protein sequence ID" value="PKW25482.1"/>
    <property type="molecule type" value="Genomic_DNA"/>
</dbReference>
<keyword evidence="4" id="KW-1185">Reference proteome</keyword>
<dbReference type="InterPro" id="IPR036812">
    <property type="entry name" value="NAD(P)_OxRdtase_dom_sf"/>
</dbReference>
<dbReference type="SUPFAM" id="SSF51430">
    <property type="entry name" value="NAD(P)-linked oxidoreductase"/>
    <property type="match status" value="1"/>
</dbReference>
<proteinExistence type="predicted"/>
<dbReference type="RefSeq" id="WP_245861822.1">
    <property type="nucleotide sequence ID" value="NZ_PJNE01000001.1"/>
</dbReference>
<dbReference type="PRINTS" id="PR00069">
    <property type="entry name" value="ALDKETRDTASE"/>
</dbReference>
<dbReference type="Gene3D" id="3.20.20.100">
    <property type="entry name" value="NADP-dependent oxidoreductase domain"/>
    <property type="match status" value="1"/>
</dbReference>
<evidence type="ECO:0000313" key="3">
    <source>
        <dbReference type="EMBL" id="PKW25482.1"/>
    </source>
</evidence>
<dbReference type="InterPro" id="IPR020471">
    <property type="entry name" value="AKR"/>
</dbReference>
<name>A0A2N3YF46_9MICO</name>
<dbReference type="InterPro" id="IPR050791">
    <property type="entry name" value="Aldo-Keto_reductase"/>
</dbReference>
<dbReference type="InterPro" id="IPR023210">
    <property type="entry name" value="NADP_OxRdtase_dom"/>
</dbReference>
<keyword evidence="1" id="KW-0560">Oxidoreductase</keyword>
<dbReference type="Pfam" id="PF00248">
    <property type="entry name" value="Aldo_ket_red"/>
    <property type="match status" value="1"/>
</dbReference>
<protein>
    <recommendedName>
        <fullName evidence="2">NADP-dependent oxidoreductase domain-containing protein</fullName>
    </recommendedName>
</protein>
<dbReference type="GO" id="GO:0016491">
    <property type="term" value="F:oxidoreductase activity"/>
    <property type="evidence" value="ECO:0007669"/>
    <property type="project" value="UniProtKB-KW"/>
</dbReference>
<dbReference type="PANTHER" id="PTHR43625:SF40">
    <property type="entry name" value="ALDO-KETO REDUCTASE YAKC [NADP(+)]"/>
    <property type="match status" value="1"/>
</dbReference>
<organism evidence="3 4">
    <name type="scientific">Phycicoccus duodecadis</name>
    <dbReference type="NCBI Taxonomy" id="173053"/>
    <lineage>
        <taxon>Bacteria</taxon>
        <taxon>Bacillati</taxon>
        <taxon>Actinomycetota</taxon>
        <taxon>Actinomycetes</taxon>
        <taxon>Micrococcales</taxon>
        <taxon>Intrasporangiaceae</taxon>
        <taxon>Phycicoccus</taxon>
    </lineage>
</organism>
<feature type="domain" description="NADP-dependent oxidoreductase" evidence="2">
    <location>
        <begin position="18"/>
        <end position="301"/>
    </location>
</feature>